<dbReference type="HOGENOM" id="CLU_047501_0_3_1"/>
<dbReference type="InterPro" id="IPR037055">
    <property type="entry name" value="MHC_I-like_Ag-recog_sf"/>
</dbReference>
<dbReference type="eggNOG" id="ENOG502RQEK">
    <property type="taxonomic scope" value="Eukaryota"/>
</dbReference>
<dbReference type="Gene3D" id="3.30.500.10">
    <property type="entry name" value="MHC class I-like antigen recognition-like"/>
    <property type="match status" value="1"/>
</dbReference>
<organism evidence="5 6">
    <name type="scientific">Xiphophorus maculatus</name>
    <name type="common">Southern platyfish</name>
    <name type="synonym">Platypoecilus maculatus</name>
    <dbReference type="NCBI Taxonomy" id="8083"/>
    <lineage>
        <taxon>Eukaryota</taxon>
        <taxon>Metazoa</taxon>
        <taxon>Chordata</taxon>
        <taxon>Craniata</taxon>
        <taxon>Vertebrata</taxon>
        <taxon>Euteleostomi</taxon>
        <taxon>Actinopterygii</taxon>
        <taxon>Neopterygii</taxon>
        <taxon>Teleostei</taxon>
        <taxon>Neoteleostei</taxon>
        <taxon>Acanthomorphata</taxon>
        <taxon>Ovalentaria</taxon>
        <taxon>Atherinomorphae</taxon>
        <taxon>Cyprinodontiformes</taxon>
        <taxon>Poeciliidae</taxon>
        <taxon>Poeciliinae</taxon>
        <taxon>Xiphophorus</taxon>
    </lineage>
</organism>
<feature type="signal peptide" evidence="3">
    <location>
        <begin position="1"/>
        <end position="20"/>
    </location>
</feature>
<dbReference type="Pfam" id="PF00129">
    <property type="entry name" value="MHC_I"/>
    <property type="match status" value="1"/>
</dbReference>
<keyword evidence="3" id="KW-0732">Signal</keyword>
<evidence type="ECO:0000259" key="4">
    <source>
        <dbReference type="PROSITE" id="PS50835"/>
    </source>
</evidence>
<dbReference type="InterPro" id="IPR036179">
    <property type="entry name" value="Ig-like_dom_sf"/>
</dbReference>
<dbReference type="SUPFAM" id="SSF54452">
    <property type="entry name" value="MHC antigen-recognition domain"/>
    <property type="match status" value="1"/>
</dbReference>
<keyword evidence="2" id="KW-0812">Transmembrane</keyword>
<evidence type="ECO:0000256" key="1">
    <source>
        <dbReference type="ARBA" id="ARBA00023180"/>
    </source>
</evidence>
<feature type="domain" description="Ig-like" evidence="4">
    <location>
        <begin position="181"/>
        <end position="284"/>
    </location>
</feature>
<dbReference type="GO" id="GO:0009897">
    <property type="term" value="C:external side of plasma membrane"/>
    <property type="evidence" value="ECO:0007669"/>
    <property type="project" value="TreeGrafter"/>
</dbReference>
<dbReference type="PANTHER" id="PTHR16675">
    <property type="entry name" value="MHC CLASS I-RELATED"/>
    <property type="match status" value="1"/>
</dbReference>
<dbReference type="InterPro" id="IPR011161">
    <property type="entry name" value="MHC_I-like_Ag-recog"/>
</dbReference>
<reference evidence="5" key="3">
    <citation type="submission" date="2025-05" db="UniProtKB">
        <authorList>
            <consortium name="Ensembl"/>
        </authorList>
    </citation>
    <scope>IDENTIFICATION</scope>
    <source>
        <strain evidence="5">JP 163 A</strain>
    </source>
</reference>
<dbReference type="Proteomes" id="UP000002852">
    <property type="component" value="Unassembled WGS sequence"/>
</dbReference>
<dbReference type="Gene3D" id="2.60.40.10">
    <property type="entry name" value="Immunoglobulins"/>
    <property type="match status" value="1"/>
</dbReference>
<dbReference type="SUPFAM" id="SSF48726">
    <property type="entry name" value="Immunoglobulin"/>
    <property type="match status" value="1"/>
</dbReference>
<name>M4AQ79_XIPMA</name>
<dbReference type="PROSITE" id="PS50835">
    <property type="entry name" value="IG_LIKE"/>
    <property type="match status" value="1"/>
</dbReference>
<evidence type="ECO:0000313" key="5">
    <source>
        <dbReference type="Ensembl" id="ENSXMAP00000016624.2"/>
    </source>
</evidence>
<dbReference type="PANTHER" id="PTHR16675:SF237">
    <property type="entry name" value="MHC CLASS I ANTIGEN TRANSCRIPT VARIANT 1-RELATED"/>
    <property type="match status" value="1"/>
</dbReference>
<dbReference type="GeneTree" id="ENSGT01120000271828"/>
<dbReference type="Pfam" id="PF07654">
    <property type="entry name" value="C1-set"/>
    <property type="match status" value="1"/>
</dbReference>
<evidence type="ECO:0000313" key="6">
    <source>
        <dbReference type="Proteomes" id="UP000002852"/>
    </source>
</evidence>
<dbReference type="InterPro" id="IPR003597">
    <property type="entry name" value="Ig_C1-set"/>
</dbReference>
<protein>
    <submittedName>
        <fullName evidence="5">Major histocompatibility complex class I-related gene protein-like</fullName>
    </submittedName>
</protein>
<dbReference type="GeneID" id="102232781"/>
<dbReference type="GO" id="GO:0005615">
    <property type="term" value="C:extracellular space"/>
    <property type="evidence" value="ECO:0007669"/>
    <property type="project" value="TreeGrafter"/>
</dbReference>
<evidence type="ECO:0000256" key="2">
    <source>
        <dbReference type="SAM" id="Phobius"/>
    </source>
</evidence>
<feature type="chain" id="PRO_5044736772" evidence="3">
    <location>
        <begin position="21"/>
        <end position="369"/>
    </location>
</feature>
<dbReference type="InterPro" id="IPR013783">
    <property type="entry name" value="Ig-like_fold"/>
</dbReference>
<reference evidence="6" key="2">
    <citation type="journal article" date="2013" name="Nat. Genet.">
        <title>The genome of the platyfish, Xiphophorus maculatus, provides insights into evolutionary adaptation and several complex traits.</title>
        <authorList>
            <person name="Schartl M."/>
            <person name="Walter R.B."/>
            <person name="Shen Y."/>
            <person name="Garcia T."/>
            <person name="Catchen J."/>
            <person name="Amores A."/>
            <person name="Braasch I."/>
            <person name="Chalopin D."/>
            <person name="Volff J.N."/>
            <person name="Lesch K.P."/>
            <person name="Bisazza A."/>
            <person name="Minx P."/>
            <person name="Hillier L."/>
            <person name="Wilson R.K."/>
            <person name="Fuerstenberg S."/>
            <person name="Boore J."/>
            <person name="Searle S."/>
            <person name="Postlethwait J.H."/>
            <person name="Warren W.C."/>
        </authorList>
    </citation>
    <scope>NUCLEOTIDE SEQUENCE [LARGE SCALE GENOMIC DNA]</scope>
    <source>
        <strain evidence="6">JP 163 A</strain>
    </source>
</reference>
<dbReference type="InterPro" id="IPR011162">
    <property type="entry name" value="MHC_I/II-like_Ag-recog"/>
</dbReference>
<dbReference type="Ensembl" id="ENSXMAT00000016648.2">
    <property type="protein sequence ID" value="ENSXMAP00000016624.2"/>
    <property type="gene ID" value="ENSXMAG00000016596.2"/>
</dbReference>
<keyword evidence="6" id="KW-1185">Reference proteome</keyword>
<accession>M4AQ79</accession>
<keyword evidence="2" id="KW-0472">Membrane</keyword>
<keyword evidence="1" id="KW-0325">Glycoprotein</keyword>
<feature type="transmembrane region" description="Helical" evidence="2">
    <location>
        <begin position="316"/>
        <end position="337"/>
    </location>
</feature>
<evidence type="ECO:0000256" key="3">
    <source>
        <dbReference type="SAM" id="SignalP"/>
    </source>
</evidence>
<dbReference type="InterPro" id="IPR050208">
    <property type="entry name" value="MHC_class-I_related"/>
</dbReference>
<proteinExistence type="predicted"/>
<reference evidence="6" key="1">
    <citation type="submission" date="2012-01" db="EMBL/GenBank/DDBJ databases">
        <authorList>
            <person name="Walter R."/>
            <person name="Schartl M."/>
            <person name="Warren W."/>
        </authorList>
    </citation>
    <scope>NUCLEOTIDE SEQUENCE [LARGE SCALE GENOMIC DNA]</scope>
    <source>
        <strain evidence="6">JP 163 A</strain>
    </source>
</reference>
<dbReference type="RefSeq" id="XP_023200285.1">
    <property type="nucleotide sequence ID" value="XM_023344517.1"/>
</dbReference>
<sequence length="369" mass="41488">MCLYTNKILILLLLCQASSSVKNSLTIFAIISTGIKNLPDLFTIVIDDIQVDYYDGNGIRKQSSNLWKNISDSYQSPIFSKEVLNSLDVGFTEYLIRLGTLNPDEAVHVLQCMIGCELDEKSAEVVTFQQCGYNGEDFMKLYSKNMTWTAQHPLAEKLKPLWDSAQEGLNNITLFLTLICPQMLEKFVTLSALQREDLTSVALLQKTPSSPVNCFATGFYPNAARMFWMRDGMEIQNDKEPSEILPNHDNTYQMSVYLNVSSIASDDWKRYDCVFRLGNKTKLTRLEKAAISTNWVLDPVPPSTSPSPSSKFPLDLATGLVVGLILLCFCITGLFLWKNVNSASKFPDPSSYPTYPGTIQNCQHNFEIQ</sequence>
<dbReference type="InterPro" id="IPR007110">
    <property type="entry name" value="Ig-like_dom"/>
</dbReference>
<keyword evidence="2" id="KW-1133">Transmembrane helix</keyword>
<dbReference type="GO" id="GO:0006955">
    <property type="term" value="P:immune response"/>
    <property type="evidence" value="ECO:0007669"/>
    <property type="project" value="TreeGrafter"/>
</dbReference>
<dbReference type="STRING" id="8083.ENSXMAP00000041852"/>
<dbReference type="SMART" id="SM00407">
    <property type="entry name" value="IGc1"/>
    <property type="match status" value="1"/>
</dbReference>
<dbReference type="Ensembl" id="ENSXMAT00000033205.1">
    <property type="protein sequence ID" value="ENSXMAP00000041852.1"/>
    <property type="gene ID" value="ENSXMAG00000016596.2"/>
</dbReference>
<dbReference type="AlphaFoldDB" id="M4AQ79"/>